<feature type="transmembrane region" description="Helical" evidence="1">
    <location>
        <begin position="299"/>
        <end position="320"/>
    </location>
</feature>
<feature type="transmembrane region" description="Helical" evidence="1">
    <location>
        <begin position="106"/>
        <end position="124"/>
    </location>
</feature>
<dbReference type="EMBL" id="JACHWX010000002">
    <property type="protein sequence ID" value="MBB3054770.1"/>
    <property type="molecule type" value="Genomic_DNA"/>
</dbReference>
<feature type="transmembrane region" description="Helical" evidence="1">
    <location>
        <begin position="268"/>
        <end position="287"/>
    </location>
</feature>
<name>A0A839SD01_9SPHI</name>
<dbReference type="AlphaFoldDB" id="A0A839SD01"/>
<sequence>MVDEKLYDTLLAEGLISAESFEKIKQKDAESLFSVHWEIKTLLYLGILLLTTGLGLLVYENIDSIGHVFVLLFIASICMGCFGYCFKYKLPFGTSKVKSPNTAFDYILLLAATSFVIFTGYLQYQYKVFGMHYGMATFIPMLVLFFVAYYFDHLGILNMAIASLAVWMGVTVTPRDLLEKFNFNSATIIYTYLTLGVLLIIKAFATNYLSIKKHFAFSYQHYGVHALYISLLSGYFHFYDFPFALAWLLGIGVLSYFLYKDATRQNSFYFLLLMILYSYVAISRLVIRMFSGGYNTGTAALIFMYFIGSAIGLVLLLIHFNKKLKQHDQL</sequence>
<keyword evidence="1" id="KW-0472">Membrane</keyword>
<keyword evidence="1" id="KW-0812">Transmembrane</keyword>
<feature type="transmembrane region" description="Helical" evidence="1">
    <location>
        <begin position="217"/>
        <end position="235"/>
    </location>
</feature>
<evidence type="ECO:0000259" key="2">
    <source>
        <dbReference type="Pfam" id="PF09925"/>
    </source>
</evidence>
<keyword evidence="1" id="KW-1133">Transmembrane helix</keyword>
<dbReference type="Proteomes" id="UP000539265">
    <property type="component" value="Unassembled WGS sequence"/>
</dbReference>
<evidence type="ECO:0000256" key="1">
    <source>
        <dbReference type="SAM" id="Phobius"/>
    </source>
</evidence>
<feature type="domain" description="DUF2157" evidence="2">
    <location>
        <begin position="10"/>
        <end position="153"/>
    </location>
</feature>
<protein>
    <recommendedName>
        <fullName evidence="2">DUF2157 domain-containing protein</fullName>
    </recommendedName>
</protein>
<comment type="caution">
    <text evidence="3">The sequence shown here is derived from an EMBL/GenBank/DDBJ whole genome shotgun (WGS) entry which is preliminary data.</text>
</comment>
<feature type="transmembrane region" description="Helical" evidence="1">
    <location>
        <begin position="186"/>
        <end position="205"/>
    </location>
</feature>
<proteinExistence type="predicted"/>
<dbReference type="InterPro" id="IPR018677">
    <property type="entry name" value="DUF2157"/>
</dbReference>
<organism evidence="3 4">
    <name type="scientific">Mucilaginibacter gotjawali</name>
    <dbReference type="NCBI Taxonomy" id="1550579"/>
    <lineage>
        <taxon>Bacteria</taxon>
        <taxon>Pseudomonadati</taxon>
        <taxon>Bacteroidota</taxon>
        <taxon>Sphingobacteriia</taxon>
        <taxon>Sphingobacteriales</taxon>
        <taxon>Sphingobacteriaceae</taxon>
        <taxon>Mucilaginibacter</taxon>
    </lineage>
</organism>
<feature type="transmembrane region" description="Helical" evidence="1">
    <location>
        <begin position="41"/>
        <end position="59"/>
    </location>
</feature>
<feature type="transmembrane region" description="Helical" evidence="1">
    <location>
        <begin position="156"/>
        <end position="174"/>
    </location>
</feature>
<keyword evidence="4" id="KW-1185">Reference proteome</keyword>
<feature type="transmembrane region" description="Helical" evidence="1">
    <location>
        <begin position="241"/>
        <end position="259"/>
    </location>
</feature>
<accession>A0A839SD01</accession>
<feature type="transmembrane region" description="Helical" evidence="1">
    <location>
        <begin position="130"/>
        <end position="151"/>
    </location>
</feature>
<gene>
    <name evidence="3" type="ORF">FHS11_001180</name>
</gene>
<feature type="transmembrane region" description="Helical" evidence="1">
    <location>
        <begin position="65"/>
        <end position="86"/>
    </location>
</feature>
<reference evidence="3" key="1">
    <citation type="submission" date="2020-08" db="EMBL/GenBank/DDBJ databases">
        <title>Genomic Encyclopedia of Type Strains, Phase III (KMG-III): the genomes of soil and plant-associated and newly described type strains.</title>
        <authorList>
            <person name="Whitman W."/>
        </authorList>
    </citation>
    <scope>NUCLEOTIDE SEQUENCE [LARGE SCALE GENOMIC DNA]</scope>
    <source>
        <strain evidence="3">CECT 8628</strain>
    </source>
</reference>
<evidence type="ECO:0000313" key="4">
    <source>
        <dbReference type="Proteomes" id="UP000539265"/>
    </source>
</evidence>
<dbReference type="RefSeq" id="WP_221199393.1">
    <property type="nucleotide sequence ID" value="NZ_AP017313.1"/>
</dbReference>
<evidence type="ECO:0000313" key="3">
    <source>
        <dbReference type="EMBL" id="MBB3054770.1"/>
    </source>
</evidence>
<dbReference type="Pfam" id="PF09925">
    <property type="entry name" value="DUF2157"/>
    <property type="match status" value="1"/>
</dbReference>